<dbReference type="AlphaFoldDB" id="A0A8S1WRV6"/>
<gene>
    <name evidence="1" type="ORF">POCTA_138.1.T1000028</name>
</gene>
<organism evidence="1 2">
    <name type="scientific">Paramecium octaurelia</name>
    <dbReference type="NCBI Taxonomy" id="43137"/>
    <lineage>
        <taxon>Eukaryota</taxon>
        <taxon>Sar</taxon>
        <taxon>Alveolata</taxon>
        <taxon>Ciliophora</taxon>
        <taxon>Intramacronucleata</taxon>
        <taxon>Oligohymenophorea</taxon>
        <taxon>Peniculida</taxon>
        <taxon>Parameciidae</taxon>
        <taxon>Paramecium</taxon>
    </lineage>
</organism>
<reference evidence="1" key="1">
    <citation type="submission" date="2021-01" db="EMBL/GenBank/DDBJ databases">
        <authorList>
            <consortium name="Genoscope - CEA"/>
            <person name="William W."/>
        </authorList>
    </citation>
    <scope>NUCLEOTIDE SEQUENCE</scope>
</reference>
<keyword evidence="2" id="KW-1185">Reference proteome</keyword>
<dbReference type="Proteomes" id="UP000683925">
    <property type="component" value="Unassembled WGS sequence"/>
</dbReference>
<evidence type="ECO:0000313" key="1">
    <source>
        <dbReference type="EMBL" id="CAD8191497.1"/>
    </source>
</evidence>
<name>A0A8S1WRV6_PAROT</name>
<comment type="caution">
    <text evidence="1">The sequence shown here is derived from an EMBL/GenBank/DDBJ whole genome shotgun (WGS) entry which is preliminary data.</text>
</comment>
<accession>A0A8S1WRV6</accession>
<sequence>MQAAKLLFILGAHIEITIHQQLSNHWSIQSNIVTGKHKTLLLHALQGNVTCKQNSKLQYIRIVLLEE</sequence>
<proteinExistence type="predicted"/>
<protein>
    <submittedName>
        <fullName evidence="1">Uncharacterized protein</fullName>
    </submittedName>
</protein>
<evidence type="ECO:0000313" key="2">
    <source>
        <dbReference type="Proteomes" id="UP000683925"/>
    </source>
</evidence>
<dbReference type="EMBL" id="CAJJDP010000100">
    <property type="protein sequence ID" value="CAD8191497.1"/>
    <property type="molecule type" value="Genomic_DNA"/>
</dbReference>